<name>A0A378RPW8_MYROD</name>
<dbReference type="InterPro" id="IPR029058">
    <property type="entry name" value="AB_hydrolase_fold"/>
</dbReference>
<dbReference type="InterPro" id="IPR000801">
    <property type="entry name" value="Esterase-like"/>
</dbReference>
<evidence type="ECO:0000256" key="1">
    <source>
        <dbReference type="ARBA" id="ARBA00005622"/>
    </source>
</evidence>
<protein>
    <submittedName>
        <fullName evidence="4">Ferri-bacillibactin esterase BesA</fullName>
        <ecNumber evidence="4">3.1.-.-</ecNumber>
    </submittedName>
</protein>
<accession>A0A378RPW8</accession>
<reference evidence="4 5" key="1">
    <citation type="submission" date="2018-06" db="EMBL/GenBank/DDBJ databases">
        <authorList>
            <consortium name="Pathogen Informatics"/>
            <person name="Doyle S."/>
        </authorList>
    </citation>
    <scope>NUCLEOTIDE SEQUENCE [LARGE SCALE GENOMIC DNA]</scope>
    <source>
        <strain evidence="4 5">NCTC11179</strain>
    </source>
</reference>
<feature type="signal peptide" evidence="3">
    <location>
        <begin position="1"/>
        <end position="18"/>
    </location>
</feature>
<dbReference type="Gene3D" id="3.40.50.1820">
    <property type="entry name" value="alpha/beta hydrolase"/>
    <property type="match status" value="1"/>
</dbReference>
<evidence type="ECO:0000256" key="2">
    <source>
        <dbReference type="ARBA" id="ARBA00022801"/>
    </source>
</evidence>
<keyword evidence="3" id="KW-0732">Signal</keyword>
<dbReference type="EMBL" id="UGQL01000001">
    <property type="protein sequence ID" value="STZ27690.1"/>
    <property type="molecule type" value="Genomic_DNA"/>
</dbReference>
<keyword evidence="5" id="KW-1185">Reference proteome</keyword>
<organism evidence="4 5">
    <name type="scientific">Myroides odoratus</name>
    <name type="common">Flavobacterium odoratum</name>
    <dbReference type="NCBI Taxonomy" id="256"/>
    <lineage>
        <taxon>Bacteria</taxon>
        <taxon>Pseudomonadati</taxon>
        <taxon>Bacteroidota</taxon>
        <taxon>Flavobacteriia</taxon>
        <taxon>Flavobacteriales</taxon>
        <taxon>Flavobacteriaceae</taxon>
        <taxon>Myroides</taxon>
    </lineage>
</organism>
<gene>
    <name evidence="4" type="primary">besA_2</name>
    <name evidence="4" type="ORF">NCTC11179_01226</name>
</gene>
<dbReference type="PANTHER" id="PTHR40841">
    <property type="entry name" value="SIDEROPHORE TRIACETYLFUSARININE C ESTERASE"/>
    <property type="match status" value="1"/>
</dbReference>
<dbReference type="AlphaFoldDB" id="A0A378RPW8"/>
<evidence type="ECO:0000313" key="4">
    <source>
        <dbReference type="EMBL" id="STZ27690.1"/>
    </source>
</evidence>
<dbReference type="SUPFAM" id="SSF53474">
    <property type="entry name" value="alpha/beta-Hydrolases"/>
    <property type="match status" value="1"/>
</dbReference>
<dbReference type="InterPro" id="IPR052558">
    <property type="entry name" value="Siderophore_Hydrolase_D"/>
</dbReference>
<comment type="similarity">
    <text evidence="1">Belongs to the esterase D family.</text>
</comment>
<sequence length="284" mass="32132">MKLYISLFFFFFLANGFAQDLTMKGHVVKTTASKKEYQVYVSLPSSYTKEDQTRYPVLFVLDAYYAYPLVSSFSKLLEASQEIEDVIIVAIGDRDQTQSTWYKSRMVDFSPSNDPQVDQEIANGLGVSIAEVTTGKANEFLQGMREDILPFIDRTYKTTADRGIVGHSVGGLFVVYSLIHGQDLFNKYGVNSPSLFWNNNELIKDMELAFQTNKDVKANVFVSYGALEPELIISSTQSFLKIIERYRAENPKMLITTKVFDEETHTSVIGASLTRTLKTLYGKK</sequence>
<dbReference type="Proteomes" id="UP000255024">
    <property type="component" value="Unassembled WGS sequence"/>
</dbReference>
<dbReference type="EC" id="3.1.-.-" evidence="4"/>
<dbReference type="GO" id="GO:0016788">
    <property type="term" value="F:hydrolase activity, acting on ester bonds"/>
    <property type="evidence" value="ECO:0007669"/>
    <property type="project" value="TreeGrafter"/>
</dbReference>
<evidence type="ECO:0000313" key="5">
    <source>
        <dbReference type="Proteomes" id="UP000255024"/>
    </source>
</evidence>
<evidence type="ECO:0000256" key="3">
    <source>
        <dbReference type="SAM" id="SignalP"/>
    </source>
</evidence>
<proteinExistence type="inferred from homology"/>
<dbReference type="PANTHER" id="PTHR40841:SF2">
    <property type="entry name" value="SIDEROPHORE-DEGRADING ESTERASE (EUROFUNG)"/>
    <property type="match status" value="1"/>
</dbReference>
<feature type="chain" id="PRO_5016912538" evidence="3">
    <location>
        <begin position="19"/>
        <end position="284"/>
    </location>
</feature>
<dbReference type="Pfam" id="PF00756">
    <property type="entry name" value="Esterase"/>
    <property type="match status" value="1"/>
</dbReference>
<dbReference type="RefSeq" id="WP_115090575.1">
    <property type="nucleotide sequence ID" value="NZ_CP068107.1"/>
</dbReference>
<keyword evidence="2 4" id="KW-0378">Hydrolase</keyword>